<dbReference type="EMBL" id="BLAY01000095">
    <property type="protein sequence ID" value="GET40617.1"/>
    <property type="molecule type" value="Genomic_DNA"/>
</dbReference>
<dbReference type="RefSeq" id="WP_226586610.1">
    <property type="nucleotide sequence ID" value="NZ_BLAY01000095.1"/>
</dbReference>
<dbReference type="PANTHER" id="PTHR47152:SF4">
    <property type="entry name" value="SLR0445 PROTEIN"/>
    <property type="match status" value="1"/>
</dbReference>
<organism evidence="2 3">
    <name type="scientific">Microseira wollei NIES-4236</name>
    <dbReference type="NCBI Taxonomy" id="2530354"/>
    <lineage>
        <taxon>Bacteria</taxon>
        <taxon>Bacillati</taxon>
        <taxon>Cyanobacteriota</taxon>
        <taxon>Cyanophyceae</taxon>
        <taxon>Oscillatoriophycideae</taxon>
        <taxon>Aerosakkonematales</taxon>
        <taxon>Aerosakkonemataceae</taxon>
        <taxon>Microseira</taxon>
    </lineage>
</organism>
<comment type="caution">
    <text evidence="2">The sequence shown here is derived from an EMBL/GenBank/DDBJ whole genome shotgun (WGS) entry which is preliminary data.</text>
</comment>
<feature type="domain" description="Putative restriction endonuclease" evidence="1">
    <location>
        <begin position="25"/>
        <end position="169"/>
    </location>
</feature>
<evidence type="ECO:0000313" key="2">
    <source>
        <dbReference type="EMBL" id="GET40617.1"/>
    </source>
</evidence>
<protein>
    <recommendedName>
        <fullName evidence="1">Putative restriction endonuclease domain-containing protein</fullName>
    </recommendedName>
</protein>
<accession>A0AAV3XM73</accession>
<dbReference type="InterPro" id="IPR012296">
    <property type="entry name" value="Nuclease_put_TT1808"/>
</dbReference>
<reference evidence="2" key="1">
    <citation type="submission" date="2019-10" db="EMBL/GenBank/DDBJ databases">
        <title>Draft genome sequece of Microseira wollei NIES-4236.</title>
        <authorList>
            <person name="Yamaguchi H."/>
            <person name="Suzuki S."/>
            <person name="Kawachi M."/>
        </authorList>
    </citation>
    <scope>NUCLEOTIDE SEQUENCE</scope>
    <source>
        <strain evidence="2">NIES-4236</strain>
    </source>
</reference>
<keyword evidence="3" id="KW-1185">Reference proteome</keyword>
<name>A0AAV3XM73_9CYAN</name>
<sequence length="196" mass="22775">MTLQVSEPITTVKEQRFTLPGYYTWAQFEAIQSLMADAPGLRITYLDGCVEFMTLGEDHEQIKSVLAIFIALYLFEKGIKFIPVGSATRRDKSKDVSFEPDESYYLEEKKEHPDLAIEVTITSGGIDKLEKYKRLKIAEVWFWENNQLLLYRLREQNYEQISRSEFLPDLDIALLVRCVQMSDILAARTEFINGMR</sequence>
<dbReference type="CDD" id="cd06260">
    <property type="entry name" value="DUF820-like"/>
    <property type="match status" value="1"/>
</dbReference>
<dbReference type="PANTHER" id="PTHR47152">
    <property type="entry name" value="SLR2084 PROTEIN-RELATED"/>
    <property type="match status" value="1"/>
</dbReference>
<proteinExistence type="predicted"/>
<evidence type="ECO:0000259" key="1">
    <source>
        <dbReference type="Pfam" id="PF05685"/>
    </source>
</evidence>
<dbReference type="InterPro" id="IPR011335">
    <property type="entry name" value="Restrct_endonuc-II-like"/>
</dbReference>
<dbReference type="Proteomes" id="UP001050975">
    <property type="component" value="Unassembled WGS sequence"/>
</dbReference>
<gene>
    <name evidence="2" type="ORF">MiSe_54280</name>
</gene>
<dbReference type="Gene3D" id="3.90.1570.10">
    <property type="entry name" value="tt1808, chain A"/>
    <property type="match status" value="1"/>
</dbReference>
<dbReference type="SUPFAM" id="SSF52980">
    <property type="entry name" value="Restriction endonuclease-like"/>
    <property type="match status" value="1"/>
</dbReference>
<dbReference type="AlphaFoldDB" id="A0AAV3XM73"/>
<evidence type="ECO:0000313" key="3">
    <source>
        <dbReference type="Proteomes" id="UP001050975"/>
    </source>
</evidence>
<dbReference type="InterPro" id="IPR008538">
    <property type="entry name" value="Uma2"/>
</dbReference>
<dbReference type="Pfam" id="PF05685">
    <property type="entry name" value="Uma2"/>
    <property type="match status" value="1"/>
</dbReference>